<dbReference type="InterPro" id="IPR048254">
    <property type="entry name" value="CDP_ALCOHOL_P_TRANSF_CS"/>
</dbReference>
<dbReference type="PROSITE" id="PS00379">
    <property type="entry name" value="CDP_ALCOHOL_P_TRANSF"/>
    <property type="match status" value="1"/>
</dbReference>
<feature type="transmembrane region" description="Helical" evidence="3">
    <location>
        <begin position="108"/>
        <end position="131"/>
    </location>
</feature>
<gene>
    <name evidence="4" type="ORF">SAE02_66460</name>
</gene>
<reference evidence="4 5" key="1">
    <citation type="submission" date="2019-07" db="EMBL/GenBank/DDBJ databases">
        <title>Whole genome shotgun sequence of Skermanella aerolata NBRC 106429.</title>
        <authorList>
            <person name="Hosoyama A."/>
            <person name="Uohara A."/>
            <person name="Ohji S."/>
            <person name="Ichikawa N."/>
        </authorList>
    </citation>
    <scope>NUCLEOTIDE SEQUENCE [LARGE SCALE GENOMIC DNA]</scope>
    <source>
        <strain evidence="4 5">NBRC 106429</strain>
    </source>
</reference>
<keyword evidence="1 2" id="KW-0808">Transferase</keyword>
<dbReference type="Proteomes" id="UP000321523">
    <property type="component" value="Unassembled WGS sequence"/>
</dbReference>
<dbReference type="Pfam" id="PF01066">
    <property type="entry name" value="CDP-OH_P_transf"/>
    <property type="match status" value="1"/>
</dbReference>
<keyword evidence="3" id="KW-0812">Transmembrane</keyword>
<keyword evidence="5" id="KW-1185">Reference proteome</keyword>
<dbReference type="AlphaFoldDB" id="A0A512E1B2"/>
<name>A0A512E1B2_9PROT</name>
<dbReference type="GO" id="GO:0008654">
    <property type="term" value="P:phospholipid biosynthetic process"/>
    <property type="evidence" value="ECO:0007669"/>
    <property type="project" value="InterPro"/>
</dbReference>
<comment type="caution">
    <text evidence="4">The sequence shown here is derived from an EMBL/GenBank/DDBJ whole genome shotgun (WGS) entry which is preliminary data.</text>
</comment>
<keyword evidence="3" id="KW-0472">Membrane</keyword>
<evidence type="ECO:0000256" key="3">
    <source>
        <dbReference type="SAM" id="Phobius"/>
    </source>
</evidence>
<accession>A0A512E1B2</accession>
<evidence type="ECO:0000256" key="2">
    <source>
        <dbReference type="RuleBase" id="RU003750"/>
    </source>
</evidence>
<dbReference type="InterPro" id="IPR000462">
    <property type="entry name" value="CDP-OH_P_trans"/>
</dbReference>
<proteinExistence type="inferred from homology"/>
<dbReference type="GO" id="GO:0016020">
    <property type="term" value="C:membrane"/>
    <property type="evidence" value="ECO:0007669"/>
    <property type="project" value="InterPro"/>
</dbReference>
<dbReference type="RefSeq" id="WP_044436397.1">
    <property type="nucleotide sequence ID" value="NZ_BJYZ01000042.1"/>
</dbReference>
<sequence length="201" mass="21032">MLDARLRRLIDPPLDRLGASLGRRGIGADAVTLAGFAVGAASFPALAAEAYGLALLLILLNRVMDGLDGAVARHAGTTDFGGYLDIVCDFLFYSGVVFFFAVGRPEQALPAAFLIFSFIGTGSSFLAYAVFAAKRGVTTSIRGTKSLYYIGGLTEGAETIALFAALCLFPDAFAWLAWGFGALCWITTAARIAAAAGAFRP</sequence>
<dbReference type="GO" id="GO:0016780">
    <property type="term" value="F:phosphotransferase activity, for other substituted phosphate groups"/>
    <property type="evidence" value="ECO:0007669"/>
    <property type="project" value="InterPro"/>
</dbReference>
<protein>
    <submittedName>
        <fullName evidence="4">Membrane protein</fullName>
    </submittedName>
</protein>
<evidence type="ECO:0000313" key="4">
    <source>
        <dbReference type="EMBL" id="GEO42498.1"/>
    </source>
</evidence>
<feature type="transmembrane region" description="Helical" evidence="3">
    <location>
        <begin position="175"/>
        <end position="199"/>
    </location>
</feature>
<feature type="transmembrane region" description="Helical" evidence="3">
    <location>
        <begin position="80"/>
        <end position="102"/>
    </location>
</feature>
<keyword evidence="3" id="KW-1133">Transmembrane helix</keyword>
<organism evidence="4 5">
    <name type="scientific">Skermanella aerolata</name>
    <dbReference type="NCBI Taxonomy" id="393310"/>
    <lineage>
        <taxon>Bacteria</taxon>
        <taxon>Pseudomonadati</taxon>
        <taxon>Pseudomonadota</taxon>
        <taxon>Alphaproteobacteria</taxon>
        <taxon>Rhodospirillales</taxon>
        <taxon>Azospirillaceae</taxon>
        <taxon>Skermanella</taxon>
    </lineage>
</organism>
<feature type="transmembrane region" description="Helical" evidence="3">
    <location>
        <begin position="33"/>
        <end position="60"/>
    </location>
</feature>
<dbReference type="OrthoDB" id="9790577at2"/>
<feature type="transmembrane region" description="Helical" evidence="3">
    <location>
        <begin position="147"/>
        <end position="169"/>
    </location>
</feature>
<evidence type="ECO:0000256" key="1">
    <source>
        <dbReference type="ARBA" id="ARBA00022679"/>
    </source>
</evidence>
<evidence type="ECO:0000313" key="5">
    <source>
        <dbReference type="Proteomes" id="UP000321523"/>
    </source>
</evidence>
<dbReference type="InterPro" id="IPR043130">
    <property type="entry name" value="CDP-OH_PTrfase_TM_dom"/>
</dbReference>
<comment type="similarity">
    <text evidence="2">Belongs to the CDP-alcohol phosphatidyltransferase class-I family.</text>
</comment>
<dbReference type="EMBL" id="BJYZ01000042">
    <property type="protein sequence ID" value="GEO42498.1"/>
    <property type="molecule type" value="Genomic_DNA"/>
</dbReference>
<dbReference type="Gene3D" id="1.20.120.1760">
    <property type="match status" value="1"/>
</dbReference>